<evidence type="ECO:0000259" key="13">
    <source>
        <dbReference type="Pfam" id="PF00905"/>
    </source>
</evidence>
<keyword evidence="4" id="KW-0997">Cell inner membrane</keyword>
<keyword evidence="11" id="KW-0472">Membrane</keyword>
<keyword evidence="5" id="KW-0645">Protease</keyword>
<evidence type="ECO:0000256" key="8">
    <source>
        <dbReference type="ARBA" id="ARBA00022960"/>
    </source>
</evidence>
<dbReference type="GO" id="GO:0071555">
    <property type="term" value="P:cell wall organization"/>
    <property type="evidence" value="ECO:0007669"/>
    <property type="project" value="UniProtKB-KW"/>
</dbReference>
<evidence type="ECO:0000256" key="7">
    <source>
        <dbReference type="ARBA" id="ARBA00022801"/>
    </source>
</evidence>
<dbReference type="InterPro" id="IPR036138">
    <property type="entry name" value="PBP_dimer_sf"/>
</dbReference>
<dbReference type="SUPFAM" id="SSF56601">
    <property type="entry name" value="beta-lactamase/transpeptidase-like"/>
    <property type="match status" value="1"/>
</dbReference>
<feature type="domain" description="Penicillin-binding protein transpeptidase" evidence="13">
    <location>
        <begin position="254"/>
        <end position="581"/>
    </location>
</feature>
<dbReference type="AlphaFoldDB" id="A0A7V3ZWH4"/>
<evidence type="ECO:0000256" key="10">
    <source>
        <dbReference type="ARBA" id="ARBA00022989"/>
    </source>
</evidence>
<evidence type="ECO:0000259" key="14">
    <source>
        <dbReference type="Pfam" id="PF03717"/>
    </source>
</evidence>
<feature type="domain" description="Penicillin-binding protein dimerisation" evidence="14">
    <location>
        <begin position="49"/>
        <end position="211"/>
    </location>
</feature>
<comment type="subcellular location">
    <subcellularLocation>
        <location evidence="2">Cell membrane</location>
    </subcellularLocation>
    <subcellularLocation>
        <location evidence="1">Membrane</location>
        <topology evidence="1">Single-pass membrane protein</topology>
    </subcellularLocation>
</comment>
<evidence type="ECO:0000256" key="2">
    <source>
        <dbReference type="ARBA" id="ARBA00004236"/>
    </source>
</evidence>
<comment type="caution">
    <text evidence="15">The sequence shown here is derived from an EMBL/GenBank/DDBJ whole genome shotgun (WGS) entry which is preliminary data.</text>
</comment>
<dbReference type="NCBIfam" id="TIGR03423">
    <property type="entry name" value="pbp2_mrdA"/>
    <property type="match status" value="1"/>
</dbReference>
<dbReference type="GO" id="GO:0009002">
    <property type="term" value="F:serine-type D-Ala-D-Ala carboxypeptidase activity"/>
    <property type="evidence" value="ECO:0007669"/>
    <property type="project" value="InterPro"/>
</dbReference>
<accession>A0A7V3ZWH4</accession>
<dbReference type="Gene3D" id="3.40.710.10">
    <property type="entry name" value="DD-peptidase/beta-lactamase superfamily"/>
    <property type="match status" value="1"/>
</dbReference>
<dbReference type="GO" id="GO:0008360">
    <property type="term" value="P:regulation of cell shape"/>
    <property type="evidence" value="ECO:0007669"/>
    <property type="project" value="UniProtKB-KW"/>
</dbReference>
<evidence type="ECO:0000256" key="12">
    <source>
        <dbReference type="ARBA" id="ARBA00023316"/>
    </source>
</evidence>
<evidence type="ECO:0000256" key="3">
    <source>
        <dbReference type="ARBA" id="ARBA00022475"/>
    </source>
</evidence>
<dbReference type="Pfam" id="PF00905">
    <property type="entry name" value="Transpeptidase"/>
    <property type="match status" value="1"/>
</dbReference>
<keyword evidence="7" id="KW-0378">Hydrolase</keyword>
<evidence type="ECO:0000256" key="4">
    <source>
        <dbReference type="ARBA" id="ARBA00022519"/>
    </source>
</evidence>
<sequence length="592" mass="68142">MKRKFKNITFFIAALFFVIFVRVFYLQIVKGERYERLAYNQRIRKVILRAPRGKIYDEEGRIIADTKTAYNLAVLTQEADTTFLFQYLPKILKIDINNLREKIREEKNYPYPILIKRNLSKEEVIKLEENLIFKQGIRIELDPKRYYPFKNVASQAIGYLNEISKQELKNDTFYNLGDLIGRQGIESYYEKLLRGKAGRALIEVDARGREIQPFSEAKEIPPIAGADIYLSLNMEMNIFCESLLKNYSSGLVLGIEPKTGRVIIFHGKPNFDPNIFFSLDYNEWQKLIKDKKKPFFPRIVSGLYPPGSTFKPFVALWALNKGIINKNSYFFPCYGRYPIGNRIFKCWSIHGRLNLIDALAYSCNIYFYQLGIKIGLKEILKLMKDLDWEKKTEIDLLEETNSKMPRYQTAPLGRVANLAIGQGELLLTPIKLGQLYCALFNEGFLPRPHLLDSIKNVKSFHKDFIDSLINKNILQMVINSKGETVYQYLPKAVKLPFSKETLEIIKEGLFFVVEKGTGISARLPNLKIYGKTGTAQNPFGLDHAWFCGYAEDPDKSLLLVILLENVGSGGAYAAPLAKEIFARYFSKNVAER</sequence>
<organism evidence="15">
    <name type="scientific">candidate division WOR-3 bacterium</name>
    <dbReference type="NCBI Taxonomy" id="2052148"/>
    <lineage>
        <taxon>Bacteria</taxon>
        <taxon>Bacteria division WOR-3</taxon>
    </lineage>
</organism>
<dbReference type="InterPro" id="IPR012338">
    <property type="entry name" value="Beta-lactam/transpept-like"/>
</dbReference>
<keyword evidence="10" id="KW-1133">Transmembrane helix</keyword>
<evidence type="ECO:0000256" key="11">
    <source>
        <dbReference type="ARBA" id="ARBA00023136"/>
    </source>
</evidence>
<dbReference type="InterPro" id="IPR005311">
    <property type="entry name" value="PBP_dimer"/>
</dbReference>
<keyword evidence="3" id="KW-1003">Cell membrane</keyword>
<dbReference type="GO" id="GO:0009252">
    <property type="term" value="P:peptidoglycan biosynthetic process"/>
    <property type="evidence" value="ECO:0007669"/>
    <property type="project" value="UniProtKB-KW"/>
</dbReference>
<evidence type="ECO:0000256" key="5">
    <source>
        <dbReference type="ARBA" id="ARBA00022670"/>
    </source>
</evidence>
<dbReference type="InterPro" id="IPR050515">
    <property type="entry name" value="Beta-lactam/transpept"/>
</dbReference>
<evidence type="ECO:0000256" key="6">
    <source>
        <dbReference type="ARBA" id="ARBA00022692"/>
    </source>
</evidence>
<dbReference type="Gene3D" id="3.90.1310.10">
    <property type="entry name" value="Penicillin-binding protein 2a (Domain 2)"/>
    <property type="match status" value="1"/>
</dbReference>
<dbReference type="PANTHER" id="PTHR30627">
    <property type="entry name" value="PEPTIDOGLYCAN D,D-TRANSPEPTIDASE"/>
    <property type="match status" value="1"/>
</dbReference>
<dbReference type="GO" id="GO:0006508">
    <property type="term" value="P:proteolysis"/>
    <property type="evidence" value="ECO:0007669"/>
    <property type="project" value="UniProtKB-KW"/>
</dbReference>
<protein>
    <submittedName>
        <fullName evidence="15">Penicillin-binding protein 2</fullName>
    </submittedName>
</protein>
<gene>
    <name evidence="15" type="primary">mrdA</name>
    <name evidence="15" type="ORF">ENU74_06140</name>
</gene>
<dbReference type="GO" id="GO:0071972">
    <property type="term" value="F:peptidoglycan L,D-transpeptidase activity"/>
    <property type="evidence" value="ECO:0007669"/>
    <property type="project" value="TreeGrafter"/>
</dbReference>
<dbReference type="GO" id="GO:0005886">
    <property type="term" value="C:plasma membrane"/>
    <property type="evidence" value="ECO:0007669"/>
    <property type="project" value="UniProtKB-SubCell"/>
</dbReference>
<dbReference type="PANTHER" id="PTHR30627:SF2">
    <property type="entry name" value="PEPTIDOGLYCAN D,D-TRANSPEPTIDASE MRDA"/>
    <property type="match status" value="1"/>
</dbReference>
<dbReference type="SUPFAM" id="SSF56519">
    <property type="entry name" value="Penicillin binding protein dimerisation domain"/>
    <property type="match status" value="1"/>
</dbReference>
<keyword evidence="9" id="KW-0573">Peptidoglycan synthesis</keyword>
<proteinExistence type="predicted"/>
<evidence type="ECO:0000256" key="1">
    <source>
        <dbReference type="ARBA" id="ARBA00004167"/>
    </source>
</evidence>
<dbReference type="GO" id="GO:0008658">
    <property type="term" value="F:penicillin binding"/>
    <property type="evidence" value="ECO:0007669"/>
    <property type="project" value="InterPro"/>
</dbReference>
<dbReference type="EMBL" id="DTDR01000147">
    <property type="protein sequence ID" value="HGK64149.1"/>
    <property type="molecule type" value="Genomic_DNA"/>
</dbReference>
<dbReference type="InterPro" id="IPR017790">
    <property type="entry name" value="Penicillin-binding_protein_2"/>
</dbReference>
<reference evidence="15" key="1">
    <citation type="journal article" date="2020" name="mSystems">
        <title>Genome- and Community-Level Interaction Insights into Carbon Utilization and Element Cycling Functions of Hydrothermarchaeota in Hydrothermal Sediment.</title>
        <authorList>
            <person name="Zhou Z."/>
            <person name="Liu Y."/>
            <person name="Xu W."/>
            <person name="Pan J."/>
            <person name="Luo Z.H."/>
            <person name="Li M."/>
        </authorList>
    </citation>
    <scope>NUCLEOTIDE SEQUENCE [LARGE SCALE GENOMIC DNA]</scope>
    <source>
        <strain evidence="15">SpSt-697</strain>
    </source>
</reference>
<dbReference type="InterPro" id="IPR001460">
    <property type="entry name" value="PCN-bd_Tpept"/>
</dbReference>
<evidence type="ECO:0000256" key="9">
    <source>
        <dbReference type="ARBA" id="ARBA00022984"/>
    </source>
</evidence>
<evidence type="ECO:0000313" key="15">
    <source>
        <dbReference type="EMBL" id="HGK64149.1"/>
    </source>
</evidence>
<name>A0A7V3ZWH4_UNCW3</name>
<keyword evidence="6" id="KW-0812">Transmembrane</keyword>
<dbReference type="Pfam" id="PF03717">
    <property type="entry name" value="PBP_dimer"/>
    <property type="match status" value="1"/>
</dbReference>
<keyword evidence="8" id="KW-0133">Cell shape</keyword>
<keyword evidence="12" id="KW-0961">Cell wall biogenesis/degradation</keyword>